<dbReference type="AlphaFoldDB" id="A0A447Z5K2"/>
<evidence type="ECO:0000313" key="3">
    <source>
        <dbReference type="EMBL" id="VED67593.1"/>
    </source>
</evidence>
<keyword evidence="4" id="KW-1185">Reference proteome</keyword>
<sequence length="440" mass="50286">MRIGLFTDTYFPQVSGVATSIRTLKTELEKLGHTVFIFTTTDKDVNRYEDWQIIRIPSIPFFAFKDRRIAYRGFTKALAIAKQYKLDMIHTQTEFSLGLLGVWIAKELRIPVIHTYHTQYEDYVRYIAKGMVIRPSMVKYIVRGYMNDLDGVICPSEIVYDLLLKYKVKAEKRIIPTGIELAKFERPEITQVETQALREKLGIQEGEIMLLSLSRVSYEKNIQAVIAALPKVLEENAHVKLIVAGDGPYLGDLKTQVRKLGIEQAVVFTGMIPPNETALYYKAADFFISASTSETQGLTYLESIASGTPLIAQSNPYLDNVINDRMFGILYDQEEDLAAAILEATLATPEKDETKWEEKLYEISSTNFGRRVYEFYLDAIISKDFYNERHPEESRTKRVTKSIVKIPQKVIAMPVNGSVRIMKGSFKQVKKIRNITKLLD</sequence>
<gene>
    <name evidence="3" type="primary">mgtA_1</name>
    <name evidence="3" type="ORF">NCTC3166_01422</name>
</gene>
<protein>
    <submittedName>
        <fullName evidence="3">Glycosyl transferase</fullName>
        <ecNumber evidence="3">2.4.1.-</ecNumber>
    </submittedName>
</protein>
<dbReference type="InterPro" id="IPR050194">
    <property type="entry name" value="Glycosyltransferase_grp1"/>
</dbReference>
<proteinExistence type="predicted"/>
<keyword evidence="3" id="KW-0328">Glycosyltransferase</keyword>
<dbReference type="EMBL" id="LR134266">
    <property type="protein sequence ID" value="VED67593.1"/>
    <property type="molecule type" value="Genomic_DNA"/>
</dbReference>
<dbReference type="KEGG" id="svf:NCTC3166_01422"/>
<accession>A0A447Z5K2</accession>
<dbReference type="FunFam" id="3.40.50.2000:FF:000136">
    <property type="entry name" value="Glycosyl transferase, group 1"/>
    <property type="match status" value="1"/>
</dbReference>
<evidence type="ECO:0000259" key="2">
    <source>
        <dbReference type="Pfam" id="PF13439"/>
    </source>
</evidence>
<dbReference type="CDD" id="cd03817">
    <property type="entry name" value="GT4_UGDG-like"/>
    <property type="match status" value="1"/>
</dbReference>
<dbReference type="Pfam" id="PF13439">
    <property type="entry name" value="Glyco_transf_4"/>
    <property type="match status" value="1"/>
</dbReference>
<dbReference type="InterPro" id="IPR028098">
    <property type="entry name" value="Glyco_trans_4-like_N"/>
</dbReference>
<keyword evidence="3" id="KW-0808">Transferase</keyword>
<feature type="domain" description="Glycosyltransferase subfamily 4-like N-terminal" evidence="2">
    <location>
        <begin position="14"/>
        <end position="182"/>
    </location>
</feature>
<dbReference type="EC" id="2.4.1.-" evidence="3"/>
<dbReference type="RefSeq" id="WP_126404599.1">
    <property type="nucleotide sequence ID" value="NZ_LR134266.1"/>
</dbReference>
<dbReference type="SUPFAM" id="SSF53756">
    <property type="entry name" value="UDP-Glycosyltransferase/glycogen phosphorylase"/>
    <property type="match status" value="1"/>
</dbReference>
<dbReference type="InterPro" id="IPR001296">
    <property type="entry name" value="Glyco_trans_1"/>
</dbReference>
<evidence type="ECO:0000259" key="1">
    <source>
        <dbReference type="Pfam" id="PF00534"/>
    </source>
</evidence>
<dbReference type="Proteomes" id="UP000270025">
    <property type="component" value="Chromosome"/>
</dbReference>
<name>A0A447Z5K2_9STRE</name>
<dbReference type="Gene3D" id="3.40.50.2000">
    <property type="entry name" value="Glycogen Phosphorylase B"/>
    <property type="match status" value="2"/>
</dbReference>
<evidence type="ECO:0000313" key="4">
    <source>
        <dbReference type="Proteomes" id="UP000270025"/>
    </source>
</evidence>
<dbReference type="PANTHER" id="PTHR45947:SF3">
    <property type="entry name" value="SULFOQUINOVOSYL TRANSFERASE SQD2"/>
    <property type="match status" value="1"/>
</dbReference>
<dbReference type="GO" id="GO:0016758">
    <property type="term" value="F:hexosyltransferase activity"/>
    <property type="evidence" value="ECO:0007669"/>
    <property type="project" value="TreeGrafter"/>
</dbReference>
<dbReference type="Pfam" id="PF00534">
    <property type="entry name" value="Glycos_transf_1"/>
    <property type="match status" value="1"/>
</dbReference>
<feature type="domain" description="Glycosyl transferase family 1" evidence="1">
    <location>
        <begin position="195"/>
        <end position="348"/>
    </location>
</feature>
<reference evidence="3 4" key="1">
    <citation type="submission" date="2018-12" db="EMBL/GenBank/DDBJ databases">
        <authorList>
            <consortium name="Pathogen Informatics"/>
        </authorList>
    </citation>
    <scope>NUCLEOTIDE SEQUENCE [LARGE SCALE GENOMIC DNA]</scope>
    <source>
        <strain evidence="3 4">NCTC3166</strain>
    </source>
</reference>
<organism evidence="3 4">
    <name type="scientific">Streptococcus viridans</name>
    <dbReference type="NCBI Taxonomy" id="78535"/>
    <lineage>
        <taxon>Bacteria</taxon>
        <taxon>Bacillati</taxon>
        <taxon>Bacillota</taxon>
        <taxon>Bacilli</taxon>
        <taxon>Lactobacillales</taxon>
        <taxon>Streptococcaceae</taxon>
        <taxon>Streptococcus</taxon>
    </lineage>
</organism>
<dbReference type="PANTHER" id="PTHR45947">
    <property type="entry name" value="SULFOQUINOVOSYL TRANSFERASE SQD2"/>
    <property type="match status" value="1"/>
</dbReference>